<dbReference type="InterPro" id="IPR049874">
    <property type="entry name" value="ROK_cs"/>
</dbReference>
<keyword evidence="10" id="KW-1185">Reference proteome</keyword>
<dbReference type="GO" id="GO:0006096">
    <property type="term" value="P:glycolytic process"/>
    <property type="evidence" value="ECO:0007669"/>
    <property type="project" value="InterPro"/>
</dbReference>
<organism evidence="9 10">
    <name type="scientific">Tumebacillus algifaecis</name>
    <dbReference type="NCBI Taxonomy" id="1214604"/>
    <lineage>
        <taxon>Bacteria</taxon>
        <taxon>Bacillati</taxon>
        <taxon>Bacillota</taxon>
        <taxon>Bacilli</taxon>
        <taxon>Bacillales</taxon>
        <taxon>Alicyclobacillaceae</taxon>
        <taxon>Tumebacillus</taxon>
    </lineage>
</organism>
<dbReference type="Proteomes" id="UP000214688">
    <property type="component" value="Chromosome"/>
</dbReference>
<reference evidence="9 10" key="1">
    <citation type="journal article" date="2015" name="Int. J. Syst. Evol. Microbiol.">
        <title>Tumebacillus algifaecis sp. nov., isolated from decomposing algal scum.</title>
        <authorList>
            <person name="Wu Y.F."/>
            <person name="Zhang B."/>
            <person name="Xing P."/>
            <person name="Wu Q.L."/>
            <person name="Liu S.J."/>
        </authorList>
    </citation>
    <scope>NUCLEOTIDE SEQUENCE [LARGE SCALE GENOMIC DNA]</scope>
    <source>
        <strain evidence="9 10">THMBR28</strain>
    </source>
</reference>
<dbReference type="Pfam" id="PF00480">
    <property type="entry name" value="ROK"/>
    <property type="match status" value="1"/>
</dbReference>
<dbReference type="EC" id="2.7.1.2" evidence="2"/>
<evidence type="ECO:0000256" key="2">
    <source>
        <dbReference type="ARBA" id="ARBA00012323"/>
    </source>
</evidence>
<dbReference type="InterPro" id="IPR004654">
    <property type="entry name" value="ROK_glcA"/>
</dbReference>
<keyword evidence="4" id="KW-0808">Transferase</keyword>
<dbReference type="PANTHER" id="PTHR18964:SF149">
    <property type="entry name" value="BIFUNCTIONAL UDP-N-ACETYLGLUCOSAMINE 2-EPIMERASE_N-ACETYLMANNOSAMINE KINASE"/>
    <property type="match status" value="1"/>
</dbReference>
<dbReference type="GO" id="GO:0005524">
    <property type="term" value="F:ATP binding"/>
    <property type="evidence" value="ECO:0007669"/>
    <property type="project" value="UniProtKB-KW"/>
</dbReference>
<evidence type="ECO:0000256" key="6">
    <source>
        <dbReference type="ARBA" id="ARBA00022777"/>
    </source>
</evidence>
<dbReference type="KEGG" id="tab:CIG75_04695"/>
<sequence>MIDHVAFSLEGAAVMRHFIGIDVGGTTIKGAVVTETGRLLAQAECETCPERGWEQVLNAIADLAQQVVRRADRGWSDIQGLGVGVPAFLDLESGVVETAVNLGWSDVPLLSELQKRLDTIPLRIDNDANVAALGEARVGGGRGAKDVLCVTLGTGVGGGVIVDHKLVRGITGMGGEIGHITLEPNGRLCNCGRLGCLETISSASGILAAAQERLRTGSATTLQQECALTTRLIFEHAAKGDRVAREVIHEAIDRLGFALANIGATLNPNVMVIGGGVSQAGDALLVPLRAAFARYALPRVARGTDIRLAELGTEAGVIGAALLFLEGN</sequence>
<dbReference type="InterPro" id="IPR000600">
    <property type="entry name" value="ROK"/>
</dbReference>
<evidence type="ECO:0000256" key="7">
    <source>
        <dbReference type="ARBA" id="ARBA00022840"/>
    </source>
</evidence>
<dbReference type="Gene3D" id="3.30.420.40">
    <property type="match status" value="2"/>
</dbReference>
<name>A0A223CYD2_9BACL</name>
<comment type="similarity">
    <text evidence="1">Belongs to the ROK (NagC/XylR) family.</text>
</comment>
<dbReference type="InterPro" id="IPR043129">
    <property type="entry name" value="ATPase_NBD"/>
</dbReference>
<evidence type="ECO:0000256" key="5">
    <source>
        <dbReference type="ARBA" id="ARBA00022741"/>
    </source>
</evidence>
<gene>
    <name evidence="9" type="ORF">CIG75_04695</name>
</gene>
<keyword evidence="7" id="KW-0067">ATP-binding</keyword>
<keyword evidence="6" id="KW-0418">Kinase</keyword>
<keyword evidence="5" id="KW-0547">Nucleotide-binding</keyword>
<dbReference type="PROSITE" id="PS01125">
    <property type="entry name" value="ROK"/>
    <property type="match status" value="1"/>
</dbReference>
<accession>A0A223CYD2</accession>
<evidence type="ECO:0000256" key="4">
    <source>
        <dbReference type="ARBA" id="ARBA00022679"/>
    </source>
</evidence>
<dbReference type="PANTHER" id="PTHR18964">
    <property type="entry name" value="ROK (REPRESSOR, ORF, KINASE) FAMILY"/>
    <property type="match status" value="1"/>
</dbReference>
<proteinExistence type="inferred from homology"/>
<evidence type="ECO:0000313" key="10">
    <source>
        <dbReference type="Proteomes" id="UP000214688"/>
    </source>
</evidence>
<dbReference type="EMBL" id="CP022657">
    <property type="protein sequence ID" value="ASS74348.1"/>
    <property type="molecule type" value="Genomic_DNA"/>
</dbReference>
<evidence type="ECO:0000313" key="9">
    <source>
        <dbReference type="EMBL" id="ASS74348.1"/>
    </source>
</evidence>
<evidence type="ECO:0000256" key="1">
    <source>
        <dbReference type="ARBA" id="ARBA00006479"/>
    </source>
</evidence>
<dbReference type="NCBIfam" id="TIGR00744">
    <property type="entry name" value="ROK_glcA_fam"/>
    <property type="match status" value="1"/>
</dbReference>
<evidence type="ECO:0000256" key="8">
    <source>
        <dbReference type="ARBA" id="ARBA00032386"/>
    </source>
</evidence>
<dbReference type="AlphaFoldDB" id="A0A223CYD2"/>
<dbReference type="SUPFAM" id="SSF53067">
    <property type="entry name" value="Actin-like ATPase domain"/>
    <property type="match status" value="1"/>
</dbReference>
<dbReference type="GO" id="GO:0005737">
    <property type="term" value="C:cytoplasm"/>
    <property type="evidence" value="ECO:0007669"/>
    <property type="project" value="InterPro"/>
</dbReference>
<dbReference type="GO" id="GO:0004340">
    <property type="term" value="F:glucokinase activity"/>
    <property type="evidence" value="ECO:0007669"/>
    <property type="project" value="UniProtKB-EC"/>
</dbReference>
<evidence type="ECO:0000256" key="3">
    <source>
        <dbReference type="ARBA" id="ARBA00014701"/>
    </source>
</evidence>
<protein>
    <recommendedName>
        <fullName evidence="3">Glucokinase</fullName>
        <ecNumber evidence="2">2.7.1.2</ecNumber>
    </recommendedName>
    <alternativeName>
        <fullName evidence="8">Glucose kinase</fullName>
    </alternativeName>
</protein>